<evidence type="ECO:0000313" key="4">
    <source>
        <dbReference type="Proteomes" id="UP000011087"/>
    </source>
</evidence>
<feature type="non-terminal residue" evidence="2">
    <location>
        <position position="206"/>
    </location>
</feature>
<sequence length="206" mass="22556">MMEEELAPEDDIVLNLQANQPWRGPPNASLLPLVSSEMMPKSMEETWIGSMTGKRGREEGRIESSDVDLSKTARDVALEKHIEFLRAGQKYTSSPHMRAAYEAEIRDLELKLHELSKAQGMQGGMSARGPGQEMSRWLPTSVPVQKPAVASPTTARGGSYSSSSMPPPSSAGTRGGKLTDWQNFPSYSATSSSLMHKWEMLAEMAS</sequence>
<accession>L1I4Q2</accession>
<evidence type="ECO:0000313" key="2">
    <source>
        <dbReference type="EMBL" id="EKX30800.1"/>
    </source>
</evidence>
<organism evidence="2">
    <name type="scientific">Guillardia theta (strain CCMP2712)</name>
    <name type="common">Cryptophyte</name>
    <dbReference type="NCBI Taxonomy" id="905079"/>
    <lineage>
        <taxon>Eukaryota</taxon>
        <taxon>Cryptophyceae</taxon>
        <taxon>Pyrenomonadales</taxon>
        <taxon>Geminigeraceae</taxon>
        <taxon>Guillardia</taxon>
    </lineage>
</organism>
<dbReference type="RefSeq" id="XP_005817780.1">
    <property type="nucleotide sequence ID" value="XM_005817723.1"/>
</dbReference>
<dbReference type="Proteomes" id="UP000011087">
    <property type="component" value="Unassembled WGS sequence"/>
</dbReference>
<dbReference type="EMBL" id="JH993543">
    <property type="protein sequence ID" value="EKX30800.1"/>
    <property type="molecule type" value="Genomic_DNA"/>
</dbReference>
<dbReference type="GeneID" id="17287520"/>
<dbReference type="HOGENOM" id="CLU_1334964_0_0_1"/>
<reference evidence="4" key="2">
    <citation type="submission" date="2012-11" db="EMBL/GenBank/DDBJ databases">
        <authorList>
            <person name="Kuo A."/>
            <person name="Curtis B.A."/>
            <person name="Tanifuji G."/>
            <person name="Burki F."/>
            <person name="Gruber A."/>
            <person name="Irimia M."/>
            <person name="Maruyama S."/>
            <person name="Arias M.C."/>
            <person name="Ball S.G."/>
            <person name="Gile G.H."/>
            <person name="Hirakawa Y."/>
            <person name="Hopkins J.F."/>
            <person name="Rensing S.A."/>
            <person name="Schmutz J."/>
            <person name="Symeonidi A."/>
            <person name="Elias M."/>
            <person name="Eveleigh R.J."/>
            <person name="Herman E.K."/>
            <person name="Klute M.J."/>
            <person name="Nakayama T."/>
            <person name="Obornik M."/>
            <person name="Reyes-Prieto A."/>
            <person name="Armbrust E.V."/>
            <person name="Aves S.J."/>
            <person name="Beiko R.G."/>
            <person name="Coutinho P."/>
            <person name="Dacks J.B."/>
            <person name="Durnford D.G."/>
            <person name="Fast N.M."/>
            <person name="Green B.R."/>
            <person name="Grisdale C."/>
            <person name="Hempe F."/>
            <person name="Henrissat B."/>
            <person name="Hoppner M.P."/>
            <person name="Ishida K.-I."/>
            <person name="Kim E."/>
            <person name="Koreny L."/>
            <person name="Kroth P.G."/>
            <person name="Liu Y."/>
            <person name="Malik S.-B."/>
            <person name="Maier U.G."/>
            <person name="McRose D."/>
            <person name="Mock T."/>
            <person name="Neilson J.A."/>
            <person name="Onodera N.T."/>
            <person name="Poole A.M."/>
            <person name="Pritham E.J."/>
            <person name="Richards T.A."/>
            <person name="Rocap G."/>
            <person name="Roy S.W."/>
            <person name="Sarai C."/>
            <person name="Schaack S."/>
            <person name="Shirato S."/>
            <person name="Slamovits C.H."/>
            <person name="Spencer D.F."/>
            <person name="Suzuki S."/>
            <person name="Worden A.Z."/>
            <person name="Zauner S."/>
            <person name="Barry K."/>
            <person name="Bell C."/>
            <person name="Bharti A.K."/>
            <person name="Crow J.A."/>
            <person name="Grimwood J."/>
            <person name="Kramer R."/>
            <person name="Lindquist E."/>
            <person name="Lucas S."/>
            <person name="Salamov A."/>
            <person name="McFadden G.I."/>
            <person name="Lane C.E."/>
            <person name="Keeling P.J."/>
            <person name="Gray M.W."/>
            <person name="Grigoriev I.V."/>
            <person name="Archibald J.M."/>
        </authorList>
    </citation>
    <scope>NUCLEOTIDE SEQUENCE</scope>
    <source>
        <strain evidence="4">CCMP2712</strain>
    </source>
</reference>
<evidence type="ECO:0000313" key="3">
    <source>
        <dbReference type="EnsemblProtists" id="EKX30800"/>
    </source>
</evidence>
<dbReference type="EnsemblProtists" id="EKX30800">
    <property type="protein sequence ID" value="EKX30800"/>
    <property type="gene ID" value="GUITHDRAFT_122986"/>
</dbReference>
<reference evidence="3" key="3">
    <citation type="submission" date="2016-03" db="UniProtKB">
        <authorList>
            <consortium name="EnsemblProtists"/>
        </authorList>
    </citation>
    <scope>IDENTIFICATION</scope>
</reference>
<evidence type="ECO:0000256" key="1">
    <source>
        <dbReference type="SAM" id="MobiDB-lite"/>
    </source>
</evidence>
<dbReference type="PaxDb" id="55529-EKX30800"/>
<gene>
    <name evidence="2" type="ORF">GUITHDRAFT_122986</name>
</gene>
<keyword evidence="4" id="KW-1185">Reference proteome</keyword>
<protein>
    <submittedName>
        <fullName evidence="2 3">Uncharacterized protein</fullName>
    </submittedName>
</protein>
<dbReference type="KEGG" id="gtt:GUITHDRAFT_122986"/>
<name>L1I4Q2_GUITC</name>
<reference evidence="2 4" key="1">
    <citation type="journal article" date="2012" name="Nature">
        <title>Algal genomes reveal evolutionary mosaicism and the fate of nucleomorphs.</title>
        <authorList>
            <consortium name="DOE Joint Genome Institute"/>
            <person name="Curtis B.A."/>
            <person name="Tanifuji G."/>
            <person name="Burki F."/>
            <person name="Gruber A."/>
            <person name="Irimia M."/>
            <person name="Maruyama S."/>
            <person name="Arias M.C."/>
            <person name="Ball S.G."/>
            <person name="Gile G.H."/>
            <person name="Hirakawa Y."/>
            <person name="Hopkins J.F."/>
            <person name="Kuo A."/>
            <person name="Rensing S.A."/>
            <person name="Schmutz J."/>
            <person name="Symeonidi A."/>
            <person name="Elias M."/>
            <person name="Eveleigh R.J."/>
            <person name="Herman E.K."/>
            <person name="Klute M.J."/>
            <person name="Nakayama T."/>
            <person name="Obornik M."/>
            <person name="Reyes-Prieto A."/>
            <person name="Armbrust E.V."/>
            <person name="Aves S.J."/>
            <person name="Beiko R.G."/>
            <person name="Coutinho P."/>
            <person name="Dacks J.B."/>
            <person name="Durnford D.G."/>
            <person name="Fast N.M."/>
            <person name="Green B.R."/>
            <person name="Grisdale C.J."/>
            <person name="Hempel F."/>
            <person name="Henrissat B."/>
            <person name="Hoppner M.P."/>
            <person name="Ishida K."/>
            <person name="Kim E."/>
            <person name="Koreny L."/>
            <person name="Kroth P.G."/>
            <person name="Liu Y."/>
            <person name="Malik S.B."/>
            <person name="Maier U.G."/>
            <person name="McRose D."/>
            <person name="Mock T."/>
            <person name="Neilson J.A."/>
            <person name="Onodera N.T."/>
            <person name="Poole A.M."/>
            <person name="Pritham E.J."/>
            <person name="Richards T.A."/>
            <person name="Rocap G."/>
            <person name="Roy S.W."/>
            <person name="Sarai C."/>
            <person name="Schaack S."/>
            <person name="Shirato S."/>
            <person name="Slamovits C.H."/>
            <person name="Spencer D.F."/>
            <person name="Suzuki S."/>
            <person name="Worden A.Z."/>
            <person name="Zauner S."/>
            <person name="Barry K."/>
            <person name="Bell C."/>
            <person name="Bharti A.K."/>
            <person name="Crow J.A."/>
            <person name="Grimwood J."/>
            <person name="Kramer R."/>
            <person name="Lindquist E."/>
            <person name="Lucas S."/>
            <person name="Salamov A."/>
            <person name="McFadden G.I."/>
            <person name="Lane C.E."/>
            <person name="Keeling P.J."/>
            <person name="Gray M.W."/>
            <person name="Grigoriev I.V."/>
            <person name="Archibald J.M."/>
        </authorList>
    </citation>
    <scope>NUCLEOTIDE SEQUENCE</scope>
    <source>
        <strain evidence="2 4">CCMP2712</strain>
    </source>
</reference>
<dbReference type="AlphaFoldDB" id="L1I4Q2"/>
<proteinExistence type="predicted"/>
<feature type="region of interest" description="Disordered" evidence="1">
    <location>
        <begin position="143"/>
        <end position="182"/>
    </location>
</feature>